<dbReference type="AlphaFoldDB" id="A0AAC9MYK1"/>
<evidence type="ECO:0000313" key="6">
    <source>
        <dbReference type="EMBL" id="AOS64438.1"/>
    </source>
</evidence>
<dbReference type="InterPro" id="IPR050109">
    <property type="entry name" value="HTH-type_TetR-like_transc_reg"/>
</dbReference>
<dbReference type="InterPro" id="IPR001647">
    <property type="entry name" value="HTH_TetR"/>
</dbReference>
<dbReference type="SUPFAM" id="SSF46689">
    <property type="entry name" value="Homeodomain-like"/>
    <property type="match status" value="1"/>
</dbReference>
<dbReference type="Pfam" id="PF00440">
    <property type="entry name" value="TetR_N"/>
    <property type="match status" value="1"/>
</dbReference>
<dbReference type="PANTHER" id="PTHR30055:SF234">
    <property type="entry name" value="HTH-TYPE TRANSCRIPTIONAL REGULATOR BETI"/>
    <property type="match status" value="1"/>
</dbReference>
<dbReference type="GO" id="GO:0003700">
    <property type="term" value="F:DNA-binding transcription factor activity"/>
    <property type="evidence" value="ECO:0007669"/>
    <property type="project" value="TreeGrafter"/>
</dbReference>
<dbReference type="InterPro" id="IPR009057">
    <property type="entry name" value="Homeodomain-like_sf"/>
</dbReference>
<protein>
    <submittedName>
        <fullName evidence="6">Transcriptional regulator, TetR family</fullName>
    </submittedName>
</protein>
<dbReference type="PANTHER" id="PTHR30055">
    <property type="entry name" value="HTH-TYPE TRANSCRIPTIONAL REGULATOR RUTR"/>
    <property type="match status" value="1"/>
</dbReference>
<sequence>MADEDNGGNPGVADARRRERAHRILDAAGELILRWGYDKTTIDDVARLAGVAKGTIYLHWNTREALFTALLRRERAFLAEAISAPESTHGDLRAVIEHIAAALGRRPLLEAVMRRDLDILGRLRHSDDARTGGSGPPGFAGYLERLREAKLIRTDLTPAAQLTMVSATFLGFLMVTPLMPAGFAVSAAESNGLLGDVVHRSLAPESPLDDAQQRSFRRITDAYLGEVGESARTAYRSAMGFDREEGAR</sequence>
<evidence type="ECO:0000313" key="7">
    <source>
        <dbReference type="Proteomes" id="UP000095210"/>
    </source>
</evidence>
<dbReference type="Proteomes" id="UP000095210">
    <property type="component" value="Chromosome"/>
</dbReference>
<keyword evidence="2 4" id="KW-0238">DNA-binding</keyword>
<keyword evidence="1" id="KW-0805">Transcription regulation</keyword>
<dbReference type="EMBL" id="CP014859">
    <property type="protein sequence ID" value="AOS64438.1"/>
    <property type="molecule type" value="Genomic_DNA"/>
</dbReference>
<dbReference type="RefSeq" id="WP_221312331.1">
    <property type="nucleotide sequence ID" value="NZ_JACHIS010000001.1"/>
</dbReference>
<feature type="domain" description="HTH tetR-type" evidence="5">
    <location>
        <begin position="18"/>
        <end position="78"/>
    </location>
</feature>
<evidence type="ECO:0000256" key="2">
    <source>
        <dbReference type="ARBA" id="ARBA00023125"/>
    </source>
</evidence>
<evidence type="ECO:0000256" key="3">
    <source>
        <dbReference type="ARBA" id="ARBA00023163"/>
    </source>
</evidence>
<accession>A0AAC9MYK1</accession>
<dbReference type="PROSITE" id="PS50977">
    <property type="entry name" value="HTH_TETR_2"/>
    <property type="match status" value="1"/>
</dbReference>
<feature type="DNA-binding region" description="H-T-H motif" evidence="4">
    <location>
        <begin position="41"/>
        <end position="60"/>
    </location>
</feature>
<gene>
    <name evidence="6" type="ORF">TL08_18215</name>
</gene>
<evidence type="ECO:0000256" key="4">
    <source>
        <dbReference type="PROSITE-ProRule" id="PRU00335"/>
    </source>
</evidence>
<evidence type="ECO:0000256" key="1">
    <source>
        <dbReference type="ARBA" id="ARBA00023015"/>
    </source>
</evidence>
<organism evidence="6 7">
    <name type="scientific">Actinoalloteichus hymeniacidonis</name>
    <dbReference type="NCBI Taxonomy" id="340345"/>
    <lineage>
        <taxon>Bacteria</taxon>
        <taxon>Bacillati</taxon>
        <taxon>Actinomycetota</taxon>
        <taxon>Actinomycetes</taxon>
        <taxon>Pseudonocardiales</taxon>
        <taxon>Pseudonocardiaceae</taxon>
        <taxon>Actinoalloteichus</taxon>
    </lineage>
</organism>
<evidence type="ECO:0000259" key="5">
    <source>
        <dbReference type="PROSITE" id="PS50977"/>
    </source>
</evidence>
<dbReference type="GO" id="GO:0000976">
    <property type="term" value="F:transcription cis-regulatory region binding"/>
    <property type="evidence" value="ECO:0007669"/>
    <property type="project" value="TreeGrafter"/>
</dbReference>
<dbReference type="Gene3D" id="1.10.357.10">
    <property type="entry name" value="Tetracycline Repressor, domain 2"/>
    <property type="match status" value="1"/>
</dbReference>
<keyword evidence="3" id="KW-0804">Transcription</keyword>
<reference evidence="7" key="1">
    <citation type="submission" date="2016-03" db="EMBL/GenBank/DDBJ databases">
        <title>Complete genome sequence of the type strain Actinoalloteichus hymeniacidonis DSM 45092.</title>
        <authorList>
            <person name="Schaffert L."/>
            <person name="Albersmeier A."/>
            <person name="Winkler A."/>
            <person name="Kalinowski J."/>
            <person name="Zotchev S."/>
            <person name="Ruckert C."/>
        </authorList>
    </citation>
    <scope>NUCLEOTIDE SEQUENCE [LARGE SCALE GENOMIC DNA]</scope>
    <source>
        <strain evidence="7">HPA177(T) (DSM 45092(T))</strain>
    </source>
</reference>
<keyword evidence="7" id="KW-1185">Reference proteome</keyword>
<dbReference type="PRINTS" id="PR00455">
    <property type="entry name" value="HTHTETR"/>
</dbReference>
<proteinExistence type="predicted"/>
<dbReference type="KEGG" id="ahm:TL08_18215"/>
<name>A0AAC9MYK1_9PSEU</name>